<dbReference type="CDD" id="cd02894">
    <property type="entry name" value="GGTase-II"/>
    <property type="match status" value="1"/>
</dbReference>
<dbReference type="GO" id="GO:0072657">
    <property type="term" value="P:protein localization to membrane"/>
    <property type="evidence" value="ECO:0007669"/>
    <property type="project" value="UniProtKB-ARBA"/>
</dbReference>
<accession>A0A093VP06</accession>
<sequence>MSLVSGPGRGGGGAGTQEELCMDKHVAYIQSLNKRSDELEYAYTEHLRMNGVYWGLTPLHLMNRAEALPRDETIEFVLSCQHESGGFGAAPLHDAHMLYTVSAIQILATLDALDELDRSGRAGKQRAASFIASLQDRETGVFRGDEWGESDTRFLYGALNALSLLGELKLVDIDKAVSYIQQCVNLDGAYGVRPGAESHAGQVLTCVAALAIAGRLDLIDRSRLGTWLSERQLEVGGLNGRPEKLEDVCYSWWVAASLAIIGCLDWIDKQKLQSFILRCQDYDHGGLSDRPGNVVDVFHTHFGLAGLSLLGYSGLKEIDPVYLSRSKQYMYTHIVQSKHSSQALEDLTQYDRWCKENDIARLLSDRMASSAKSNRRRRSNRSLGTETDIPSQSSLDFPGDNIDPRLSDMQPLTDEHYRTRISSIVNPSDPYNLFDPKVEPESPQLSEIDNIPWCGRNRGTYDSSRYNPFVSSEFPRSPILKPEHLPFSGSYLYLTEDKKVDEVSRLKGVQWPGMDCFDAASDVMKRQRNQKKDASTFKAMEEASCASEPSELVFSPSGTLRREREITGFVEDDDLLPGEWAVPKYRRDRRGRRSRAVQEASIARRRQENQRVALAVTDANRPVLGGRVTKSNHEPKRAVLGDYKRRETSIRATSSKVGDHWLSHGHFNRVNDGDEDWQLSMGTTGRRHTTRLNIFRDDDTTDVEEKRNAPSPEIIPSSANRNAQHNTLYQRANDAIHSLLETDDSYNLPTLSNDISPIVQHSDSHNPTSAPPNTSRNIDGIYLVDASLGSNHRVPYDPLVGGNVLHYRWDWHGSELGRGLNDADDNLLGGGLFYRRAVSSDTTIYQDDQETKSCLWLDGYSR</sequence>
<dbReference type="InterPro" id="IPR001330">
    <property type="entry name" value="Prenyltrans"/>
</dbReference>
<reference key="1">
    <citation type="journal article" date="2014" name="PLoS Genet.">
        <title>Signature Gene Expression Reveals Novel Clues to the Molecular Mechanisms of Dimorphic Transition in Penicillium marneffei.</title>
        <authorList>
            <person name="Yang E."/>
            <person name="Wang G."/>
            <person name="Cai J."/>
            <person name="Woo P.C."/>
            <person name="Lau S.K."/>
            <person name="Yuen K.-Y."/>
            <person name="Chow W.-N."/>
            <person name="Lin X."/>
        </authorList>
    </citation>
    <scope>NUCLEOTIDE SEQUENCE [LARGE SCALE GENOMIC DNA]</scope>
    <source>
        <strain>PM1</strain>
    </source>
</reference>
<dbReference type="InterPro" id="IPR008930">
    <property type="entry name" value="Terpenoid_cyclase/PrenylTrfase"/>
</dbReference>
<evidence type="ECO:0000256" key="11">
    <source>
        <dbReference type="ARBA" id="ARBA00032766"/>
    </source>
</evidence>
<dbReference type="PANTHER" id="PTHR11774">
    <property type="entry name" value="GERANYLGERANYL TRANSFERASE TYPE BETA SUBUNIT"/>
    <property type="match status" value="1"/>
</dbReference>
<evidence type="ECO:0000256" key="3">
    <source>
        <dbReference type="ARBA" id="ARBA00011355"/>
    </source>
</evidence>
<evidence type="ECO:0000313" key="16">
    <source>
        <dbReference type="EMBL" id="KFX51739.1"/>
    </source>
</evidence>
<dbReference type="HOGENOM" id="CLU_016510_0_0_1"/>
<evidence type="ECO:0000256" key="9">
    <source>
        <dbReference type="ARBA" id="ARBA00022833"/>
    </source>
</evidence>
<dbReference type="SUPFAM" id="SSF48239">
    <property type="entry name" value="Terpenoid cyclases/Protein prenyltransferases"/>
    <property type="match status" value="1"/>
</dbReference>
<dbReference type="AlphaFoldDB" id="A0A093VP06"/>
<reference evidence="16" key="2">
    <citation type="journal article" date="2014" name="PLoS Genet.">
        <title>Signature gene expression reveals novel clues to the molecular mechanisms of dimorphic transition in Penicillium marneffei.</title>
        <authorList>
            <person name="Yang E."/>
            <person name="Wang G."/>
            <person name="Cai J."/>
            <person name="Woo P.C."/>
            <person name="Lau S.K."/>
            <person name="Yuen K.-Y."/>
            <person name="Chow W.-N."/>
            <person name="Lin X."/>
        </authorList>
    </citation>
    <scope>NUCLEOTIDE SEQUENCE</scope>
    <source>
        <strain evidence="16">PM1</strain>
    </source>
</reference>
<dbReference type="GO" id="GO:0005968">
    <property type="term" value="C:Rab-protein geranylgeranyltransferase complex"/>
    <property type="evidence" value="ECO:0007669"/>
    <property type="project" value="TreeGrafter"/>
</dbReference>
<dbReference type="Gene3D" id="1.50.10.20">
    <property type="match status" value="1"/>
</dbReference>
<dbReference type="InterPro" id="IPR045089">
    <property type="entry name" value="PGGT1B-like"/>
</dbReference>
<feature type="domain" description="Prenyltransferase alpha-alpha toroid" evidence="15">
    <location>
        <begin position="21"/>
        <end position="322"/>
    </location>
</feature>
<evidence type="ECO:0000256" key="13">
    <source>
        <dbReference type="ARBA" id="ARBA00069127"/>
    </source>
</evidence>
<evidence type="ECO:0000256" key="14">
    <source>
        <dbReference type="SAM" id="MobiDB-lite"/>
    </source>
</evidence>
<dbReference type="GO" id="GO:0004663">
    <property type="term" value="F:Rab geranylgeranyltransferase activity"/>
    <property type="evidence" value="ECO:0007669"/>
    <property type="project" value="UniProtKB-EC"/>
</dbReference>
<feature type="region of interest" description="Disordered" evidence="14">
    <location>
        <begin position="370"/>
        <end position="403"/>
    </location>
</feature>
<evidence type="ECO:0000256" key="5">
    <source>
        <dbReference type="ARBA" id="ARBA00022602"/>
    </source>
</evidence>
<evidence type="ECO:0000256" key="8">
    <source>
        <dbReference type="ARBA" id="ARBA00022737"/>
    </source>
</evidence>
<comment type="cofactor">
    <cofactor evidence="1">
        <name>Zn(2+)</name>
        <dbReference type="ChEBI" id="CHEBI:29105"/>
    </cofactor>
</comment>
<dbReference type="EC" id="2.5.1.60" evidence="4"/>
<gene>
    <name evidence="16" type="ORF">GQ26_0041480</name>
</gene>
<dbReference type="PANTHER" id="PTHR11774:SF11">
    <property type="entry name" value="GERANYLGERANYL TRANSFERASE TYPE-2 SUBUNIT BETA"/>
    <property type="match status" value="1"/>
</dbReference>
<comment type="subunit">
    <text evidence="3">Heterodimer of an alpha and a beta subunit.</text>
</comment>
<comment type="caution">
    <text evidence="16">The sequence shown here is derived from an EMBL/GenBank/DDBJ whole genome shotgun (WGS) entry which is preliminary data.</text>
</comment>
<dbReference type="Pfam" id="PF00432">
    <property type="entry name" value="Prenyltrans"/>
    <property type="match status" value="1"/>
</dbReference>
<evidence type="ECO:0000256" key="10">
    <source>
        <dbReference type="ARBA" id="ARBA00030816"/>
    </source>
</evidence>
<feature type="region of interest" description="Disordered" evidence="14">
    <location>
        <begin position="698"/>
        <end position="722"/>
    </location>
</feature>
<keyword evidence="6 16" id="KW-0808">Transferase</keyword>
<evidence type="ECO:0000256" key="1">
    <source>
        <dbReference type="ARBA" id="ARBA00001947"/>
    </source>
</evidence>
<keyword evidence="8" id="KW-0677">Repeat</keyword>
<keyword evidence="7" id="KW-0479">Metal-binding</keyword>
<feature type="compositionally biased region" description="Polar residues" evidence="14">
    <location>
        <begin position="383"/>
        <end position="395"/>
    </location>
</feature>
<comment type="similarity">
    <text evidence="2">Belongs to the protein prenyltransferase subunit beta family.</text>
</comment>
<comment type="catalytic activity">
    <reaction evidence="12">
        <text>geranylgeranyl diphosphate + L-cysteinyl-[protein] = S-geranylgeranyl-L-cysteinyl-[protein] + diphosphate</text>
        <dbReference type="Rhea" id="RHEA:21240"/>
        <dbReference type="Rhea" id="RHEA-COMP:10131"/>
        <dbReference type="Rhea" id="RHEA-COMP:11537"/>
        <dbReference type="ChEBI" id="CHEBI:29950"/>
        <dbReference type="ChEBI" id="CHEBI:33019"/>
        <dbReference type="ChEBI" id="CHEBI:57533"/>
        <dbReference type="ChEBI" id="CHEBI:86021"/>
        <dbReference type="EC" id="2.5.1.60"/>
    </reaction>
</comment>
<evidence type="ECO:0000256" key="2">
    <source>
        <dbReference type="ARBA" id="ARBA00010497"/>
    </source>
</evidence>
<dbReference type="FunFam" id="1.50.10.20:FF:000012">
    <property type="entry name" value="Geranylgeranyl transferase type-2 subunit beta"/>
    <property type="match status" value="1"/>
</dbReference>
<keyword evidence="9" id="KW-0862">Zinc</keyword>
<feature type="compositionally biased region" description="Basic and acidic residues" evidence="14">
    <location>
        <begin position="698"/>
        <end position="708"/>
    </location>
</feature>
<evidence type="ECO:0000256" key="6">
    <source>
        <dbReference type="ARBA" id="ARBA00022679"/>
    </source>
</evidence>
<dbReference type="EMBL" id="JPOX01000004">
    <property type="protein sequence ID" value="KFX51739.1"/>
    <property type="molecule type" value="Genomic_DNA"/>
</dbReference>
<evidence type="ECO:0000256" key="7">
    <source>
        <dbReference type="ARBA" id="ARBA00022723"/>
    </source>
</evidence>
<proteinExistence type="inferred from homology"/>
<organism evidence="16">
    <name type="scientific">Talaromyces marneffei PM1</name>
    <dbReference type="NCBI Taxonomy" id="1077442"/>
    <lineage>
        <taxon>Eukaryota</taxon>
        <taxon>Fungi</taxon>
        <taxon>Dikarya</taxon>
        <taxon>Ascomycota</taxon>
        <taxon>Pezizomycotina</taxon>
        <taxon>Eurotiomycetes</taxon>
        <taxon>Eurotiomycetidae</taxon>
        <taxon>Eurotiales</taxon>
        <taxon>Trichocomaceae</taxon>
        <taxon>Talaromyces</taxon>
        <taxon>Talaromyces sect. Talaromyces</taxon>
    </lineage>
</organism>
<dbReference type="GO" id="GO:0046872">
    <property type="term" value="F:metal ion binding"/>
    <property type="evidence" value="ECO:0007669"/>
    <property type="project" value="UniProtKB-KW"/>
</dbReference>
<protein>
    <recommendedName>
        <fullName evidence="13">Geranylgeranyl transferase type-2 subunit beta</fullName>
        <ecNumber evidence="4">2.5.1.60</ecNumber>
    </recommendedName>
    <alternativeName>
        <fullName evidence="10">Geranylgeranyl transferase type II subunit beta</fullName>
    </alternativeName>
    <alternativeName>
        <fullName evidence="11">Type II protein geranyl-geranyltransferase subunit beta</fullName>
    </alternativeName>
</protein>
<evidence type="ECO:0000256" key="4">
    <source>
        <dbReference type="ARBA" id="ARBA00012656"/>
    </source>
</evidence>
<dbReference type="InterPro" id="IPR026873">
    <property type="entry name" value="Ptb1"/>
</dbReference>
<name>A0A093VP06_TALMA</name>
<keyword evidence="5" id="KW-0637">Prenyltransferase</keyword>
<evidence type="ECO:0000259" key="15">
    <source>
        <dbReference type="Pfam" id="PF00432"/>
    </source>
</evidence>
<evidence type="ECO:0000256" key="12">
    <source>
        <dbReference type="ARBA" id="ARBA00047658"/>
    </source>
</evidence>